<protein>
    <submittedName>
        <fullName evidence="2">Uncharacterized protein</fullName>
    </submittedName>
</protein>
<organism evidence="2 3">
    <name type="scientific">Nasonia vitripennis</name>
    <name type="common">Parasitic wasp</name>
    <dbReference type="NCBI Taxonomy" id="7425"/>
    <lineage>
        <taxon>Eukaryota</taxon>
        <taxon>Metazoa</taxon>
        <taxon>Ecdysozoa</taxon>
        <taxon>Arthropoda</taxon>
        <taxon>Hexapoda</taxon>
        <taxon>Insecta</taxon>
        <taxon>Pterygota</taxon>
        <taxon>Neoptera</taxon>
        <taxon>Endopterygota</taxon>
        <taxon>Hymenoptera</taxon>
        <taxon>Apocrita</taxon>
        <taxon>Proctotrupomorpha</taxon>
        <taxon>Chalcidoidea</taxon>
        <taxon>Pteromalidae</taxon>
        <taxon>Pteromalinae</taxon>
        <taxon>Nasonia</taxon>
    </lineage>
</organism>
<evidence type="ECO:0000256" key="1">
    <source>
        <dbReference type="SAM" id="MobiDB-lite"/>
    </source>
</evidence>
<evidence type="ECO:0000313" key="3">
    <source>
        <dbReference type="Proteomes" id="UP000002358"/>
    </source>
</evidence>
<dbReference type="AlphaFoldDB" id="A0A7M7Q2V0"/>
<proteinExistence type="predicted"/>
<evidence type="ECO:0000313" key="2">
    <source>
        <dbReference type="EnsemblMetazoa" id="XP_031779775"/>
    </source>
</evidence>
<dbReference type="RefSeq" id="XP_031779775.1">
    <property type="nucleotide sequence ID" value="XM_031923915.1"/>
</dbReference>
<feature type="region of interest" description="Disordered" evidence="1">
    <location>
        <begin position="122"/>
        <end position="174"/>
    </location>
</feature>
<reference evidence="2" key="1">
    <citation type="submission" date="2021-01" db="UniProtKB">
        <authorList>
            <consortium name="EnsemblMetazoa"/>
        </authorList>
    </citation>
    <scope>IDENTIFICATION</scope>
</reference>
<dbReference type="GeneID" id="116416234"/>
<sequence>MQECIDYLKDNRHLFSLRPENPYLFGLPSKNVNRPRYIRATQILPSYAEKSGVKNHLKVRGTFLRKHLATFCSAELSDQEFSSLAKFMGDKDSTHRDFYRLSDKLRDLMEISQYLEKAQGNLPNESKIWHDDNQSTSTTKTSGTHTNTKSNKKQQLCKIEEHDEPNEETMESDIKHQRSEFYLSILMYYKLIR</sequence>
<dbReference type="Proteomes" id="UP000002358">
    <property type="component" value="Unassembled WGS sequence"/>
</dbReference>
<accession>A0A7M7Q2V0</accession>
<dbReference type="KEGG" id="nvi:116416234"/>
<keyword evidence="3" id="KW-1185">Reference proteome</keyword>
<feature type="compositionally biased region" description="Low complexity" evidence="1">
    <location>
        <begin position="135"/>
        <end position="149"/>
    </location>
</feature>
<dbReference type="InParanoid" id="A0A7M7Q2V0"/>
<dbReference type="EnsemblMetazoa" id="XM_031923915">
    <property type="protein sequence ID" value="XP_031779775"/>
    <property type="gene ID" value="LOC116416234"/>
</dbReference>
<dbReference type="OrthoDB" id="7699503at2759"/>
<dbReference type="PANTHER" id="PTHR33480">
    <property type="entry name" value="SET DOMAIN-CONTAINING PROTEIN-RELATED"/>
    <property type="match status" value="1"/>
</dbReference>
<feature type="compositionally biased region" description="Acidic residues" evidence="1">
    <location>
        <begin position="162"/>
        <end position="171"/>
    </location>
</feature>
<name>A0A7M7Q2V0_NASVI</name>